<sequence length="153" mass="16824">MTNEHPHDLSKVLHDLVDRDFLESDGTGRGKYYFLPGCHPVAEDALSGGSAEPAVEAELSDKLSDKTGELSNRDELEAIAEPVSSTQRSSREHVKTAIIELCSVAELSATQLSGLLNRKEATVRQYIEELCKTGALLSKYPLKTHPRQKYKAS</sequence>
<dbReference type="RefSeq" id="WP_160627651.1">
    <property type="nucleotide sequence ID" value="NZ_CP047593.1"/>
</dbReference>
<evidence type="ECO:0000313" key="1">
    <source>
        <dbReference type="EMBL" id="QHI68892.1"/>
    </source>
</evidence>
<organism evidence="1 2">
    <name type="scientific">Tichowtungia aerotolerans</name>
    <dbReference type="NCBI Taxonomy" id="2697043"/>
    <lineage>
        <taxon>Bacteria</taxon>
        <taxon>Pseudomonadati</taxon>
        <taxon>Kiritimatiellota</taxon>
        <taxon>Tichowtungiia</taxon>
        <taxon>Tichowtungiales</taxon>
        <taxon>Tichowtungiaceae</taxon>
        <taxon>Tichowtungia</taxon>
    </lineage>
</organism>
<dbReference type="Proteomes" id="UP000464954">
    <property type="component" value="Chromosome"/>
</dbReference>
<dbReference type="KEGG" id="taer:GT409_05310"/>
<reference evidence="1 2" key="1">
    <citation type="submission" date="2020-01" db="EMBL/GenBank/DDBJ databases">
        <title>Ponticoccus aerotolerans gen. nov., sp. nov., an anaerobic bacterium and proposal of Ponticoccusceae fam. nov., Ponticoccusles ord. nov. and Ponticoccuse classis nov. in the phylum Kiritimatiellaeota.</title>
        <authorList>
            <person name="Zhou L.Y."/>
            <person name="Du Z.J."/>
        </authorList>
    </citation>
    <scope>NUCLEOTIDE SEQUENCE [LARGE SCALE GENOMIC DNA]</scope>
    <source>
        <strain evidence="1 2">S-5007</strain>
    </source>
</reference>
<keyword evidence="2" id="KW-1185">Reference proteome</keyword>
<accession>A0A6P1M4C6</accession>
<evidence type="ECO:0000313" key="2">
    <source>
        <dbReference type="Proteomes" id="UP000464954"/>
    </source>
</evidence>
<name>A0A6P1M4C6_9BACT</name>
<proteinExistence type="predicted"/>
<gene>
    <name evidence="1" type="ORF">GT409_05310</name>
</gene>
<dbReference type="AlphaFoldDB" id="A0A6P1M4C6"/>
<dbReference type="EMBL" id="CP047593">
    <property type="protein sequence ID" value="QHI68892.1"/>
    <property type="molecule type" value="Genomic_DNA"/>
</dbReference>
<protein>
    <submittedName>
        <fullName evidence="1">Uncharacterized protein</fullName>
    </submittedName>
</protein>